<dbReference type="RefSeq" id="WP_369857028.1">
    <property type="nucleotide sequence ID" value="NZ_JBBKTX010000017.1"/>
</dbReference>
<keyword evidence="3" id="KW-1003">Cell membrane</keyword>
<dbReference type="InterPro" id="IPR036034">
    <property type="entry name" value="PDZ_sf"/>
</dbReference>
<dbReference type="SUPFAM" id="SSF50156">
    <property type="entry name" value="PDZ domain-like"/>
    <property type="match status" value="1"/>
</dbReference>
<evidence type="ECO:0000256" key="4">
    <source>
        <dbReference type="ARBA" id="ARBA00022519"/>
    </source>
</evidence>
<feature type="region of interest" description="Disordered" evidence="9">
    <location>
        <begin position="161"/>
        <end position="189"/>
    </location>
</feature>
<feature type="compositionally biased region" description="Basic and acidic residues" evidence="9">
    <location>
        <begin position="161"/>
        <end position="175"/>
    </location>
</feature>
<keyword evidence="12" id="KW-1185">Reference proteome</keyword>
<proteinExistence type="predicted"/>
<dbReference type="PROSITE" id="PS50106">
    <property type="entry name" value="PDZ"/>
    <property type="match status" value="1"/>
</dbReference>
<evidence type="ECO:0000256" key="9">
    <source>
        <dbReference type="SAM" id="MobiDB-lite"/>
    </source>
</evidence>
<evidence type="ECO:0000256" key="7">
    <source>
        <dbReference type="ARBA" id="ARBA00022989"/>
    </source>
</evidence>
<organism evidence="11 12">
    <name type="scientific">Oceanobacter antarcticus</name>
    <dbReference type="NCBI Taxonomy" id="3133425"/>
    <lineage>
        <taxon>Bacteria</taxon>
        <taxon>Pseudomonadati</taxon>
        <taxon>Pseudomonadota</taxon>
        <taxon>Gammaproteobacteria</taxon>
        <taxon>Oceanospirillales</taxon>
        <taxon>Oceanospirillaceae</taxon>
        <taxon>Oceanobacter</taxon>
    </lineage>
</organism>
<evidence type="ECO:0000256" key="2">
    <source>
        <dbReference type="ARBA" id="ARBA00022448"/>
    </source>
</evidence>
<feature type="domain" description="PDZ" evidence="10">
    <location>
        <begin position="206"/>
        <end position="285"/>
    </location>
</feature>
<comment type="caution">
    <text evidence="11">The sequence shown here is derived from an EMBL/GenBank/DDBJ whole genome shotgun (WGS) entry which is preliminary data.</text>
</comment>
<evidence type="ECO:0000256" key="6">
    <source>
        <dbReference type="ARBA" id="ARBA00022927"/>
    </source>
</evidence>
<dbReference type="Pfam" id="PF17820">
    <property type="entry name" value="PDZ_6"/>
    <property type="match status" value="1"/>
</dbReference>
<dbReference type="InterPro" id="IPR024961">
    <property type="entry name" value="T2SS_GspC_N"/>
</dbReference>
<keyword evidence="7" id="KW-1133">Transmembrane helix</keyword>
<keyword evidence="5" id="KW-0812">Transmembrane</keyword>
<name>A0ABW8NKS8_9GAMM</name>
<evidence type="ECO:0000313" key="12">
    <source>
        <dbReference type="Proteomes" id="UP001620597"/>
    </source>
</evidence>
<sequence length="295" mass="32003">MDKNVVELLLWQKWILLAGKLMLTVLLSWQAAQLVWLVAAPAPLVLKAPVQGNAEAADGHVRGTAAYHLFGEATAVAPVVVQKEVEAPDTRLKLTLLGVNQSSREEYSSAIISAAGRAGEFYRMGDAVQGRTRLAGVYSDKVILDTVGKLETLKFDEQTSRGSDVRIVPRDDTDRGNPSASSGRSGSLKERFGKIRNATEFVDLATSELEDDPLEALGRMGLEPQGDGLGYRVQPGSPLMQFKLRPGDLLLSINGQSLGDPASDQSLLADLQNTDSVRIEVQRGNDRFTVNHRLN</sequence>
<keyword evidence="4" id="KW-0997">Cell inner membrane</keyword>
<keyword evidence="2" id="KW-0813">Transport</keyword>
<gene>
    <name evidence="11" type="ORF">WG929_14240</name>
</gene>
<evidence type="ECO:0000256" key="1">
    <source>
        <dbReference type="ARBA" id="ARBA00004533"/>
    </source>
</evidence>
<accession>A0ABW8NKS8</accession>
<evidence type="ECO:0000259" key="10">
    <source>
        <dbReference type="PROSITE" id="PS50106"/>
    </source>
</evidence>
<protein>
    <submittedName>
        <fullName evidence="11">Type II secretion system protein N</fullName>
    </submittedName>
</protein>
<evidence type="ECO:0000256" key="8">
    <source>
        <dbReference type="ARBA" id="ARBA00023136"/>
    </source>
</evidence>
<comment type="subcellular location">
    <subcellularLocation>
        <location evidence="1">Cell inner membrane</location>
    </subcellularLocation>
</comment>
<dbReference type="InterPro" id="IPR041489">
    <property type="entry name" value="PDZ_6"/>
</dbReference>
<evidence type="ECO:0000256" key="5">
    <source>
        <dbReference type="ARBA" id="ARBA00022692"/>
    </source>
</evidence>
<dbReference type="SMART" id="SM00228">
    <property type="entry name" value="PDZ"/>
    <property type="match status" value="1"/>
</dbReference>
<dbReference type="Proteomes" id="UP001620597">
    <property type="component" value="Unassembled WGS sequence"/>
</dbReference>
<evidence type="ECO:0000313" key="11">
    <source>
        <dbReference type="EMBL" id="MFK4753572.1"/>
    </source>
</evidence>
<keyword evidence="6" id="KW-0653">Protein transport</keyword>
<dbReference type="InterPro" id="IPR001478">
    <property type="entry name" value="PDZ"/>
</dbReference>
<dbReference type="Pfam" id="PF11356">
    <property type="entry name" value="T2SSC"/>
    <property type="match status" value="1"/>
</dbReference>
<keyword evidence="8" id="KW-0472">Membrane</keyword>
<dbReference type="Gene3D" id="2.30.30.830">
    <property type="match status" value="1"/>
</dbReference>
<evidence type="ECO:0000256" key="3">
    <source>
        <dbReference type="ARBA" id="ARBA00022475"/>
    </source>
</evidence>
<reference evidence="11 12" key="1">
    <citation type="submission" date="2024-03" db="EMBL/GenBank/DDBJ databases">
        <title>High-quality draft genome sequence of Oceanobacter sp. wDCs-4.</title>
        <authorList>
            <person name="Dong C."/>
        </authorList>
    </citation>
    <scope>NUCLEOTIDE SEQUENCE [LARGE SCALE GENOMIC DNA]</scope>
    <source>
        <strain evidence="12">wDCs-4</strain>
    </source>
</reference>
<feature type="compositionally biased region" description="Polar residues" evidence="9">
    <location>
        <begin position="176"/>
        <end position="185"/>
    </location>
</feature>
<dbReference type="Gene3D" id="2.30.42.10">
    <property type="match status" value="1"/>
</dbReference>
<dbReference type="EMBL" id="JBBKTX010000017">
    <property type="protein sequence ID" value="MFK4753572.1"/>
    <property type="molecule type" value="Genomic_DNA"/>
</dbReference>